<sequence>MLQNQSTSHDEADLERQETLVSNATVTIKTINNVDDQVVKDNSPSPPKDTLLFGVELFLVVFGLACAIFLAALDQTIISTALPKIVSDFNGLDQIAWVATSYLLTTTSFQPIYGKFSDIFGRKATFLVAISLFELGSLLCGVATNMVSLIIYRAIAGIGGGGIFGLVLIIISDIVSSKDRGKYQGIVGACFGIASVAGPLMGGAFTDHVTWRWCFFINLPLGAITVIVVVLFLHLPKPTGSLLDKIKRVDFIGTIVMILSTVCILLSLNWGGNTYPWNSPVIITLLCVGAFGYIIFGLVEYYIVTEPVAPPTQSGLDFMPYILGVVAFAILSGQLFSRTDKISFRLVTLISSSLTIIGSGLITMWKEDTGHGEYIGYMLLGGVGIGANIQSILLCAQGLVKPKDIASVTTLTLFFRSIGAIFGTAISGTAFNNKLSRELSSLTLPPSFSTQSVYTIQSLPPNTQKLVIHAYVLAFQFTFALTILYCGLIFISALFMGNSKPVHKSNEEKAVVFE</sequence>
<gene>
    <name evidence="1" type="ORF">RPERSI_LOCUS2287</name>
</gene>
<comment type="caution">
    <text evidence="1">The sequence shown here is derived from an EMBL/GenBank/DDBJ whole genome shotgun (WGS) entry which is preliminary data.</text>
</comment>
<name>A0ACA9L551_9GLOM</name>
<evidence type="ECO:0000313" key="2">
    <source>
        <dbReference type="Proteomes" id="UP000789920"/>
    </source>
</evidence>
<organism evidence="1 2">
    <name type="scientific">Racocetra persica</name>
    <dbReference type="NCBI Taxonomy" id="160502"/>
    <lineage>
        <taxon>Eukaryota</taxon>
        <taxon>Fungi</taxon>
        <taxon>Fungi incertae sedis</taxon>
        <taxon>Mucoromycota</taxon>
        <taxon>Glomeromycotina</taxon>
        <taxon>Glomeromycetes</taxon>
        <taxon>Diversisporales</taxon>
        <taxon>Gigasporaceae</taxon>
        <taxon>Racocetra</taxon>
    </lineage>
</organism>
<proteinExistence type="predicted"/>
<reference evidence="1" key="1">
    <citation type="submission" date="2021-06" db="EMBL/GenBank/DDBJ databases">
        <authorList>
            <person name="Kallberg Y."/>
            <person name="Tangrot J."/>
            <person name="Rosling A."/>
        </authorList>
    </citation>
    <scope>NUCLEOTIDE SEQUENCE</scope>
    <source>
        <strain evidence="1">MA461A</strain>
    </source>
</reference>
<accession>A0ACA9L551</accession>
<evidence type="ECO:0000313" key="1">
    <source>
        <dbReference type="EMBL" id="CAG8511683.1"/>
    </source>
</evidence>
<keyword evidence="2" id="KW-1185">Reference proteome</keyword>
<dbReference type="Proteomes" id="UP000789920">
    <property type="component" value="Unassembled WGS sequence"/>
</dbReference>
<dbReference type="EMBL" id="CAJVQC010002450">
    <property type="protein sequence ID" value="CAG8511683.1"/>
    <property type="molecule type" value="Genomic_DNA"/>
</dbReference>
<protein>
    <submittedName>
        <fullName evidence="1">32095_t:CDS:1</fullName>
    </submittedName>
</protein>